<sequence length="156" mass="17199">MDGRDRSQGRIEMLTPVDTICTYCGVGCKVTMFVDEATNKIRYVQGAKSSPVNQGMLCVKGRFGFDFIQSEERLTHPLIRRGGRNGKLEKATWAEAIALVADKLGEIKATHGGNALAGFSSAKTTNEDNFAFQKFFRRELLTNNIDTVHVCVTPPP</sequence>
<dbReference type="AlphaFoldDB" id="A0A090QLP4"/>
<evidence type="ECO:0000256" key="1">
    <source>
        <dbReference type="ARBA" id="ARBA00001942"/>
    </source>
</evidence>
<organism evidence="9 10">
    <name type="scientific">Photobacterium aphoticum</name>
    <dbReference type="NCBI Taxonomy" id="754436"/>
    <lineage>
        <taxon>Bacteria</taxon>
        <taxon>Pseudomonadati</taxon>
        <taxon>Pseudomonadota</taxon>
        <taxon>Gammaproteobacteria</taxon>
        <taxon>Vibrionales</taxon>
        <taxon>Vibrionaceae</taxon>
        <taxon>Photobacterium</taxon>
    </lineage>
</organism>
<dbReference type="STRING" id="754436.JCM19237_6056"/>
<protein>
    <submittedName>
        <fullName evidence="9">NAD-dependent formate dehydrogenase alpha subunit</fullName>
    </submittedName>
</protein>
<evidence type="ECO:0000256" key="4">
    <source>
        <dbReference type="ARBA" id="ARBA00022723"/>
    </source>
</evidence>
<dbReference type="PANTHER" id="PTHR43105">
    <property type="entry name" value="RESPIRATORY NITRATE REDUCTASE"/>
    <property type="match status" value="1"/>
</dbReference>
<dbReference type="Gene3D" id="2.20.25.90">
    <property type="entry name" value="ADC-like domains"/>
    <property type="match status" value="1"/>
</dbReference>
<dbReference type="eggNOG" id="COG3383">
    <property type="taxonomic scope" value="Bacteria"/>
</dbReference>
<dbReference type="GO" id="GO:0003954">
    <property type="term" value="F:NADH dehydrogenase activity"/>
    <property type="evidence" value="ECO:0007669"/>
    <property type="project" value="TreeGrafter"/>
</dbReference>
<dbReference type="Pfam" id="PF04879">
    <property type="entry name" value="Molybdop_Fe4S4"/>
    <property type="match status" value="1"/>
</dbReference>
<dbReference type="PANTHER" id="PTHR43105:SF14">
    <property type="entry name" value="FORMATE DEHYDROGENASE H"/>
    <property type="match status" value="1"/>
</dbReference>
<gene>
    <name evidence="9" type="ORF">JCM19237_6056</name>
</gene>
<comment type="cofactor">
    <cofactor evidence="1">
        <name>Mo-bis(molybdopterin guanine dinucleotide)</name>
        <dbReference type="ChEBI" id="CHEBI:60539"/>
    </cofactor>
</comment>
<dbReference type="InterPro" id="IPR006963">
    <property type="entry name" value="Mopterin_OxRdtase_4Fe-4S_dom"/>
</dbReference>
<evidence type="ECO:0000313" key="9">
    <source>
        <dbReference type="EMBL" id="GAL03163.1"/>
    </source>
</evidence>
<dbReference type="GO" id="GO:0046872">
    <property type="term" value="F:metal ion binding"/>
    <property type="evidence" value="ECO:0007669"/>
    <property type="project" value="UniProtKB-KW"/>
</dbReference>
<dbReference type="SUPFAM" id="SSF53706">
    <property type="entry name" value="Formate dehydrogenase/DMSO reductase, domains 1-3"/>
    <property type="match status" value="1"/>
</dbReference>
<feature type="domain" description="4Fe-4S Mo/W bis-MGD-type" evidence="8">
    <location>
        <begin position="14"/>
        <end position="72"/>
    </location>
</feature>
<evidence type="ECO:0000256" key="6">
    <source>
        <dbReference type="ARBA" id="ARBA00023004"/>
    </source>
</evidence>
<name>A0A090QLP4_9GAMM</name>
<keyword evidence="2" id="KW-0004">4Fe-4S</keyword>
<dbReference type="Proteomes" id="UP000029227">
    <property type="component" value="Unassembled WGS sequence"/>
</dbReference>
<dbReference type="GO" id="GO:0022904">
    <property type="term" value="P:respiratory electron transport chain"/>
    <property type="evidence" value="ECO:0007669"/>
    <property type="project" value="TreeGrafter"/>
</dbReference>
<dbReference type="GO" id="GO:0051539">
    <property type="term" value="F:4 iron, 4 sulfur cluster binding"/>
    <property type="evidence" value="ECO:0007669"/>
    <property type="project" value="UniProtKB-KW"/>
</dbReference>
<dbReference type="PROSITE" id="PS51669">
    <property type="entry name" value="4FE4S_MOW_BIS_MGD"/>
    <property type="match status" value="1"/>
</dbReference>
<keyword evidence="7" id="KW-0411">Iron-sulfur</keyword>
<dbReference type="PROSITE" id="PS00551">
    <property type="entry name" value="MOLYBDOPTERIN_PROK_1"/>
    <property type="match status" value="1"/>
</dbReference>
<dbReference type="EMBL" id="BBMN01000001">
    <property type="protein sequence ID" value="GAL03163.1"/>
    <property type="molecule type" value="Genomic_DNA"/>
</dbReference>
<dbReference type="InterPro" id="IPR027467">
    <property type="entry name" value="MopterinOxRdtase_cofactor_BS"/>
</dbReference>
<dbReference type="GO" id="GO:0016020">
    <property type="term" value="C:membrane"/>
    <property type="evidence" value="ECO:0007669"/>
    <property type="project" value="TreeGrafter"/>
</dbReference>
<keyword evidence="3" id="KW-0500">Molybdenum</keyword>
<dbReference type="InterPro" id="IPR006656">
    <property type="entry name" value="Mopterin_OxRdtase"/>
</dbReference>
<comment type="caution">
    <text evidence="9">The sequence shown here is derived from an EMBL/GenBank/DDBJ whole genome shotgun (WGS) entry which is preliminary data.</text>
</comment>
<dbReference type="InterPro" id="IPR050123">
    <property type="entry name" value="Prok_molybdopt-oxidoreductase"/>
</dbReference>
<reference evidence="9 10" key="1">
    <citation type="journal article" date="2014" name="Genome Announc.">
        <title>Draft Genome Sequences of Two Vibrionaceae Species, Vibrio ponticus C121 and Photobacterium aphoticum C119, Isolated as Coral Reef Microbiota.</title>
        <authorList>
            <person name="Al-saari N."/>
            <person name="Meirelles P.M."/>
            <person name="Mino S."/>
            <person name="Suda W."/>
            <person name="Oshima K."/>
            <person name="Hattori M."/>
            <person name="Ohkuma M."/>
            <person name="Thompson F.L."/>
            <person name="Gomez-Gil B."/>
            <person name="Sawabe T."/>
            <person name="Sawabe T."/>
        </authorList>
    </citation>
    <scope>NUCLEOTIDE SEQUENCE [LARGE SCALE GENOMIC DNA]</scope>
    <source>
        <strain evidence="9 10">JCM 19237</strain>
    </source>
</reference>
<dbReference type="SMART" id="SM00926">
    <property type="entry name" value="Molybdop_Fe4S4"/>
    <property type="match status" value="1"/>
</dbReference>
<evidence type="ECO:0000256" key="5">
    <source>
        <dbReference type="ARBA" id="ARBA00023002"/>
    </source>
</evidence>
<accession>A0A090QLP4</accession>
<dbReference type="Pfam" id="PF00384">
    <property type="entry name" value="Molybdopterin"/>
    <property type="match status" value="1"/>
</dbReference>
<proteinExistence type="predicted"/>
<evidence type="ECO:0000256" key="3">
    <source>
        <dbReference type="ARBA" id="ARBA00022505"/>
    </source>
</evidence>
<dbReference type="Gene3D" id="3.40.50.740">
    <property type="match status" value="1"/>
</dbReference>
<evidence type="ECO:0000256" key="7">
    <source>
        <dbReference type="ARBA" id="ARBA00023014"/>
    </source>
</evidence>
<keyword evidence="5" id="KW-0560">Oxidoreductase</keyword>
<evidence type="ECO:0000313" key="10">
    <source>
        <dbReference type="Proteomes" id="UP000029227"/>
    </source>
</evidence>
<evidence type="ECO:0000256" key="2">
    <source>
        <dbReference type="ARBA" id="ARBA00022485"/>
    </source>
</evidence>
<keyword evidence="4" id="KW-0479">Metal-binding</keyword>
<keyword evidence="6" id="KW-0408">Iron</keyword>
<evidence type="ECO:0000259" key="8">
    <source>
        <dbReference type="PROSITE" id="PS51669"/>
    </source>
</evidence>